<proteinExistence type="predicted"/>
<organism evidence="2 3">
    <name type="scientific">Candidatus Microbacterium phytovorans</name>
    <dbReference type="NCBI Taxonomy" id="3121374"/>
    <lineage>
        <taxon>Bacteria</taxon>
        <taxon>Bacillati</taxon>
        <taxon>Actinomycetota</taxon>
        <taxon>Actinomycetes</taxon>
        <taxon>Micrococcales</taxon>
        <taxon>Microbacteriaceae</taxon>
        <taxon>Microbacterium</taxon>
    </lineage>
</organism>
<accession>A0AAJ5W355</accession>
<protein>
    <submittedName>
        <fullName evidence="2">DUF4166 domain-containing protein</fullName>
    </submittedName>
</protein>
<reference evidence="2" key="1">
    <citation type="submission" date="2023-03" db="EMBL/GenBank/DDBJ databases">
        <title>Andean soil-derived lignocellulolytic bacterial consortium as a source of novel taxa and putative plastic-active enzymes.</title>
        <authorList>
            <person name="Diaz-Garcia L."/>
            <person name="Chuvochina M."/>
            <person name="Feuerriegel G."/>
            <person name="Bunk B."/>
            <person name="Sproer C."/>
            <person name="Streit W.R."/>
            <person name="Rodriguez L.M."/>
            <person name="Overmann J."/>
            <person name="Jimenez D.J."/>
        </authorList>
    </citation>
    <scope>NUCLEOTIDE SEQUENCE</scope>
    <source>
        <strain evidence="2">MAG 4610</strain>
    </source>
</reference>
<evidence type="ECO:0000313" key="2">
    <source>
        <dbReference type="EMBL" id="WEK13727.1"/>
    </source>
</evidence>
<feature type="domain" description="DUF4166" evidence="1">
    <location>
        <begin position="42"/>
        <end position="226"/>
    </location>
</feature>
<evidence type="ECO:0000259" key="1">
    <source>
        <dbReference type="Pfam" id="PF13761"/>
    </source>
</evidence>
<evidence type="ECO:0000313" key="3">
    <source>
        <dbReference type="Proteomes" id="UP001213972"/>
    </source>
</evidence>
<dbReference type="AlphaFoldDB" id="A0AAJ5W355"/>
<gene>
    <name evidence="2" type="ORF">P0Y48_00515</name>
</gene>
<dbReference type="Pfam" id="PF13761">
    <property type="entry name" value="DUF4166"/>
    <property type="match status" value="1"/>
</dbReference>
<dbReference type="Proteomes" id="UP001213972">
    <property type="component" value="Chromosome"/>
</dbReference>
<dbReference type="InterPro" id="IPR025311">
    <property type="entry name" value="DUF4166"/>
</dbReference>
<dbReference type="EMBL" id="CP119321">
    <property type="protein sequence ID" value="WEK13727.1"/>
    <property type="molecule type" value="Genomic_DNA"/>
</dbReference>
<name>A0AAJ5W355_9MICO</name>
<sequence length="249" mass="28311">MTAATREPPPTGSRHAAASAPLPALGTTSMFERAMGEDFARLHPMLQRRFGVGLAAGYACVGRGTMHRIRRGPWWTVPFLQLGRFRSILVPEVADDVPFRIDNYPYLDPFGRETVTFVREFRMPRAPRRFDATMILSASGTIVDYLGSHQHLAVDLELTAEPDGSLLLRSGAQRFRERPLAFRFPLLFSGRAELRESYDDEAEVFRIRLEVRNRLFGFLFGYEGEFRCTFPAAAPVPARILPVRHERRE</sequence>